<name>A0ABQ2NEE9_9FLAO</name>
<dbReference type="PROSITE" id="PS51257">
    <property type="entry name" value="PROKAR_LIPOPROTEIN"/>
    <property type="match status" value="1"/>
</dbReference>
<evidence type="ECO:0000313" key="2">
    <source>
        <dbReference type="Proteomes" id="UP000620064"/>
    </source>
</evidence>
<reference evidence="2" key="1">
    <citation type="journal article" date="2019" name="Int. J. Syst. Evol. Microbiol.">
        <title>The Global Catalogue of Microorganisms (GCM) 10K type strain sequencing project: providing services to taxonomists for standard genome sequencing and annotation.</title>
        <authorList>
            <consortium name="The Broad Institute Genomics Platform"/>
            <consortium name="The Broad Institute Genome Sequencing Center for Infectious Disease"/>
            <person name="Wu L."/>
            <person name="Ma J."/>
        </authorList>
    </citation>
    <scope>NUCLEOTIDE SEQUENCE [LARGE SCALE GENOMIC DNA]</scope>
    <source>
        <strain evidence="2">CGMCC 1.7656</strain>
    </source>
</reference>
<dbReference type="PANTHER" id="PTHR40050:SF1">
    <property type="entry name" value="INNER SPORE COAT PROTEIN H"/>
    <property type="match status" value="1"/>
</dbReference>
<protein>
    <recommendedName>
        <fullName evidence="3">CotH protein</fullName>
    </recommendedName>
</protein>
<keyword evidence="2" id="KW-1185">Reference proteome</keyword>
<organism evidence="1 2">
    <name type="scientific">Cloacibacterium rupense</name>
    <dbReference type="NCBI Taxonomy" id="517423"/>
    <lineage>
        <taxon>Bacteria</taxon>
        <taxon>Pseudomonadati</taxon>
        <taxon>Bacteroidota</taxon>
        <taxon>Flavobacteriia</taxon>
        <taxon>Flavobacteriales</taxon>
        <taxon>Weeksellaceae</taxon>
    </lineage>
</organism>
<sequence length="470" mass="54450">MKRLFFFSVLVLLIGCRDYNEVVVTPPVPEQVQQPYEKPYLLTDSQKFIYDNAALPEITVEVPLTEWNKFLSYYDQNPDNEEYVSGKFAFIKNGTTETLDNIGFRLRGNTSRRRPEGNRGEMHNATNPDWHHASFTVSFKKFNKTQLFHQSEKLILKWFKDDAMYAREVFSYDLFEKFGVWTAPQSSYCRLTIKVAGGAKAAYFGVYQMIEPVDDTYLNNRTSFFTTTGNLWKANWGATLKDPSQSNMGIENITLTSNYTPIYDYKGSKSNLAAAKTQLSDFITQVNSKTGDDFKNYISQKMDVNLFLKTYAVNVTVGMWDDYWSNSNNFYFYFDAAGKFYFIPYDYDNTLGTSLMMKDSGIQDPLNWGNNVEHPLVAKVLSIPEYRTQYIKYLNDLMDKKYDLFYVNYAQQRIQNWQNSIASYVSNDTGEDMEIKDVPANWGNCGFYRLRGSSADDNYFIRKASSIPKN</sequence>
<evidence type="ECO:0000313" key="1">
    <source>
        <dbReference type="EMBL" id="GGP01247.1"/>
    </source>
</evidence>
<gene>
    <name evidence="1" type="ORF">GCM10010992_01040</name>
</gene>
<dbReference type="EMBL" id="BMLV01000001">
    <property type="protein sequence ID" value="GGP01247.1"/>
    <property type="molecule type" value="Genomic_DNA"/>
</dbReference>
<proteinExistence type="predicted"/>
<accession>A0ABQ2NEE9</accession>
<evidence type="ECO:0008006" key="3">
    <source>
        <dbReference type="Google" id="ProtNLM"/>
    </source>
</evidence>
<dbReference type="RefSeq" id="WP_188616125.1">
    <property type="nucleotide sequence ID" value="NZ_BMLV01000001.1"/>
</dbReference>
<comment type="caution">
    <text evidence="1">The sequence shown here is derived from an EMBL/GenBank/DDBJ whole genome shotgun (WGS) entry which is preliminary data.</text>
</comment>
<dbReference type="PANTHER" id="PTHR40050">
    <property type="entry name" value="INNER SPORE COAT PROTEIN H"/>
    <property type="match status" value="1"/>
</dbReference>
<dbReference type="InterPro" id="IPR014867">
    <property type="entry name" value="Spore_coat_CotH_CotH2/3/7"/>
</dbReference>
<dbReference type="Proteomes" id="UP000620064">
    <property type="component" value="Unassembled WGS sequence"/>
</dbReference>
<dbReference type="Pfam" id="PF08757">
    <property type="entry name" value="CotH"/>
    <property type="match status" value="1"/>
</dbReference>